<dbReference type="RefSeq" id="WP_034649997.1">
    <property type="nucleotide sequence ID" value="NZ_BCVB01000012.1"/>
</dbReference>
<sequence>MSSAPRFKMQIYSPLSGYKDLYHFKKTKEGWTFENYRYKGEVDKGGNPLFYRSLITESISCPDHLEVYISSAWENVDTLNKEQMQNIFDELSEWISDSGKNSIDPLS</sequence>
<protein>
    <submittedName>
        <fullName evidence="1">Uncharacterized protein</fullName>
    </submittedName>
</protein>
<dbReference type="EMBL" id="CP009920">
    <property type="protein sequence ID" value="AJI21475.1"/>
    <property type="molecule type" value="Genomic_DNA"/>
</dbReference>
<reference evidence="1 2" key="1">
    <citation type="journal article" date="2015" name="Genome Announc.">
        <title>Complete genome sequences for 35 biothreat assay-relevant bacillus species.</title>
        <authorList>
            <person name="Johnson S.L."/>
            <person name="Daligault H.E."/>
            <person name="Davenport K.W."/>
            <person name="Jaissle J."/>
            <person name="Frey K.G."/>
            <person name="Ladner J.T."/>
            <person name="Broomall S.M."/>
            <person name="Bishop-Lilly K.A."/>
            <person name="Bruce D.C."/>
            <person name="Gibbons H.S."/>
            <person name="Coyne S.R."/>
            <person name="Lo C.C."/>
            <person name="Meincke L."/>
            <person name="Munk A.C."/>
            <person name="Koroleva G.I."/>
            <person name="Rosenzweig C.N."/>
            <person name="Palacios G.F."/>
            <person name="Redden C.L."/>
            <person name="Minogue T.D."/>
            <person name="Chain P.S."/>
        </authorList>
    </citation>
    <scope>NUCLEOTIDE SEQUENCE [LARGE SCALE GENOMIC DNA]</scope>
    <source>
        <strain evidence="2">ATCC 14581 / DSM 32 / JCM 2506 / NBRC 15308 / NCIMB 9376 / NCTC 10342 / NRRL B-14308 / VKM B-512</strain>
    </source>
</reference>
<dbReference type="KEGG" id="bmeg:BG04_502"/>
<gene>
    <name evidence="1" type="ORF">BG04_502</name>
</gene>
<dbReference type="HOGENOM" id="CLU_2366993_0_0_9"/>
<proteinExistence type="predicted"/>
<name>A0A0B6A983_PRIM2</name>
<evidence type="ECO:0000313" key="1">
    <source>
        <dbReference type="EMBL" id="AJI21475.1"/>
    </source>
</evidence>
<dbReference type="InterPro" id="IPR048474">
    <property type="entry name" value="M1E1E6-like_sf"/>
</dbReference>
<accession>A0A0B6A983</accession>
<organism evidence="1 2">
    <name type="scientific">Priestia megaterium (strain ATCC 14581 / DSM 32 / CCUG 1817 / JCM 2506 / NBRC 15308 / NCIMB 9376 / NCTC 10342 / NRRL B-14308 / VKM B-512 / Ford 19)</name>
    <name type="common">Bacillus megaterium</name>
    <dbReference type="NCBI Taxonomy" id="1348623"/>
    <lineage>
        <taxon>Bacteria</taxon>
        <taxon>Bacillati</taxon>
        <taxon>Bacillota</taxon>
        <taxon>Bacilli</taxon>
        <taxon>Bacillales</taxon>
        <taxon>Bacillaceae</taxon>
        <taxon>Priestia</taxon>
    </lineage>
</organism>
<dbReference type="GeneID" id="93644008"/>
<dbReference type="AlphaFoldDB" id="A0A0B6A983"/>
<dbReference type="Proteomes" id="UP000031829">
    <property type="component" value="Chromosome"/>
</dbReference>
<dbReference type="Gene3D" id="3.30.2210.10">
    <property type="entry name" value="Integron cassette protein superfamily"/>
    <property type="match status" value="1"/>
</dbReference>
<evidence type="ECO:0000313" key="2">
    <source>
        <dbReference type="Proteomes" id="UP000031829"/>
    </source>
</evidence>